<evidence type="ECO:0000256" key="1">
    <source>
        <dbReference type="ARBA" id="ARBA00023015"/>
    </source>
</evidence>
<dbReference type="Gene3D" id="1.10.10.10">
    <property type="entry name" value="Winged helix-like DNA-binding domain superfamily/Winged helix DNA-binding domain"/>
    <property type="match status" value="1"/>
</dbReference>
<protein>
    <submittedName>
        <fullName evidence="6">Transcriptional regulator, DeoR family</fullName>
    </submittedName>
</protein>
<dbReference type="InterPro" id="IPR037171">
    <property type="entry name" value="NagB/RpiA_transferase-like"/>
</dbReference>
<dbReference type="InterPro" id="IPR014036">
    <property type="entry name" value="DeoR-like_C"/>
</dbReference>
<keyword evidence="7" id="KW-1185">Reference proteome</keyword>
<comment type="caution">
    <text evidence="6">The sequence shown here is derived from an EMBL/GenBank/DDBJ whole genome shotgun (WGS) entry which is preliminary data.</text>
</comment>
<dbReference type="EMBL" id="AEPV01000064">
    <property type="protein sequence ID" value="EFU73617.1"/>
    <property type="molecule type" value="Genomic_DNA"/>
</dbReference>
<evidence type="ECO:0000313" key="7">
    <source>
        <dbReference type="Proteomes" id="UP000010296"/>
    </source>
</evidence>
<dbReference type="eggNOG" id="COG1349">
    <property type="taxonomic scope" value="Bacteria"/>
</dbReference>
<dbReference type="Proteomes" id="UP000010296">
    <property type="component" value="Unassembled WGS sequence"/>
</dbReference>
<dbReference type="PROSITE" id="PS51000">
    <property type="entry name" value="HTH_DEOR_2"/>
    <property type="match status" value="1"/>
</dbReference>
<feature type="domain" description="HTH arsR-type" evidence="4">
    <location>
        <begin position="1"/>
        <end position="83"/>
    </location>
</feature>
<dbReference type="PATRIC" id="fig|888064.11.peg.2345"/>
<dbReference type="OrthoDB" id="9797223at2"/>
<dbReference type="SMART" id="SM01134">
    <property type="entry name" value="DeoRC"/>
    <property type="match status" value="1"/>
</dbReference>
<dbReference type="InterPro" id="IPR001034">
    <property type="entry name" value="DeoR_HTH"/>
</dbReference>
<dbReference type="Gene3D" id="3.40.50.1360">
    <property type="match status" value="1"/>
</dbReference>
<dbReference type="SMART" id="SM00420">
    <property type="entry name" value="HTH_DEOR"/>
    <property type="match status" value="1"/>
</dbReference>
<dbReference type="GO" id="GO:0003700">
    <property type="term" value="F:DNA-binding transcription factor activity"/>
    <property type="evidence" value="ECO:0007669"/>
    <property type="project" value="InterPro"/>
</dbReference>
<dbReference type="Pfam" id="PF00455">
    <property type="entry name" value="DeoRC"/>
    <property type="match status" value="1"/>
</dbReference>
<dbReference type="AlphaFoldDB" id="E6LGK6"/>
<evidence type="ECO:0000256" key="3">
    <source>
        <dbReference type="ARBA" id="ARBA00023163"/>
    </source>
</evidence>
<dbReference type="PROSITE" id="PS50987">
    <property type="entry name" value="HTH_ARSR_2"/>
    <property type="match status" value="1"/>
</dbReference>
<dbReference type="SUPFAM" id="SSF100950">
    <property type="entry name" value="NagB/RpiA/CoA transferase-like"/>
    <property type="match status" value="1"/>
</dbReference>
<dbReference type="PROSITE" id="PS00894">
    <property type="entry name" value="HTH_DEOR_1"/>
    <property type="match status" value="1"/>
</dbReference>
<dbReference type="PANTHER" id="PTHR30363:SF56">
    <property type="entry name" value="TRANSCRIPTIONAL REGULATOR, DEOR FAMILY"/>
    <property type="match status" value="1"/>
</dbReference>
<gene>
    <name evidence="6" type="primary">lacR</name>
    <name evidence="6" type="ORF">HMPREF9088_1496</name>
</gene>
<evidence type="ECO:0000256" key="2">
    <source>
        <dbReference type="ARBA" id="ARBA00023125"/>
    </source>
</evidence>
<dbReference type="InterPro" id="IPR001845">
    <property type="entry name" value="HTH_ArsR_DNA-bd_dom"/>
</dbReference>
<dbReference type="InterPro" id="IPR036388">
    <property type="entry name" value="WH-like_DNA-bd_sf"/>
</dbReference>
<organism evidence="6 7">
    <name type="scientific">Enterococcus italicus (strain DSM 15952 / CCUG 50447 / LMG 22039 / TP 1.5)</name>
    <dbReference type="NCBI Taxonomy" id="888064"/>
    <lineage>
        <taxon>Bacteria</taxon>
        <taxon>Bacillati</taxon>
        <taxon>Bacillota</taxon>
        <taxon>Bacilli</taxon>
        <taxon>Lactobacillales</taxon>
        <taxon>Enterococcaceae</taxon>
        <taxon>Enterococcus</taxon>
    </lineage>
</organism>
<dbReference type="InterPro" id="IPR050313">
    <property type="entry name" value="Carb_Metab_HTH_regulators"/>
</dbReference>
<dbReference type="SUPFAM" id="SSF46785">
    <property type="entry name" value="Winged helix' DNA-binding domain"/>
    <property type="match status" value="1"/>
</dbReference>
<keyword evidence="2" id="KW-0238">DNA-binding</keyword>
<proteinExistence type="predicted"/>
<dbReference type="GO" id="GO:0003677">
    <property type="term" value="F:DNA binding"/>
    <property type="evidence" value="ECO:0007669"/>
    <property type="project" value="UniProtKB-KW"/>
</dbReference>
<dbReference type="HOGENOM" id="CLU_060699_1_3_9"/>
<dbReference type="RefSeq" id="WP_007208509.1">
    <property type="nucleotide sequence ID" value="NZ_GL622241.1"/>
</dbReference>
<evidence type="ECO:0000313" key="6">
    <source>
        <dbReference type="EMBL" id="EFU73617.1"/>
    </source>
</evidence>
<keyword evidence="3" id="KW-0804">Transcription</keyword>
<dbReference type="PANTHER" id="PTHR30363">
    <property type="entry name" value="HTH-TYPE TRANSCRIPTIONAL REGULATOR SRLR-RELATED"/>
    <property type="match status" value="1"/>
</dbReference>
<reference evidence="6 7" key="1">
    <citation type="submission" date="2010-12" db="EMBL/GenBank/DDBJ databases">
        <authorList>
            <person name="Muzny D."/>
            <person name="Qin X."/>
            <person name="Deng J."/>
            <person name="Jiang H."/>
            <person name="Liu Y."/>
            <person name="Qu J."/>
            <person name="Song X.-Z."/>
            <person name="Zhang L."/>
            <person name="Thornton R."/>
            <person name="Coyle M."/>
            <person name="Francisco L."/>
            <person name="Jackson L."/>
            <person name="Javaid M."/>
            <person name="Korchina V."/>
            <person name="Kovar C."/>
            <person name="Mata R."/>
            <person name="Mathew T."/>
            <person name="Ngo R."/>
            <person name="Nguyen L."/>
            <person name="Nguyen N."/>
            <person name="Okwuonu G."/>
            <person name="Ongeri F."/>
            <person name="Pham C."/>
            <person name="Simmons D."/>
            <person name="Wilczek-Boney K."/>
            <person name="Hale W."/>
            <person name="Jakkamsetti A."/>
            <person name="Pham P."/>
            <person name="Ruth R."/>
            <person name="San Lucas F."/>
            <person name="Warren J."/>
            <person name="Zhang J."/>
            <person name="Zhao Z."/>
            <person name="Zhou C."/>
            <person name="Zhu D."/>
            <person name="Lee S."/>
            <person name="Bess C."/>
            <person name="Blankenburg K."/>
            <person name="Forbes L."/>
            <person name="Fu Q."/>
            <person name="Gubbala S."/>
            <person name="Hirani K."/>
            <person name="Jayaseelan J.C."/>
            <person name="Lara F."/>
            <person name="Munidasa M."/>
            <person name="Palculict T."/>
            <person name="Patil S."/>
            <person name="Pu L.-L."/>
            <person name="Saada N."/>
            <person name="Tang L."/>
            <person name="Weissenberger G."/>
            <person name="Zhu Y."/>
            <person name="Hemphill L."/>
            <person name="Shang Y."/>
            <person name="Youmans B."/>
            <person name="Ayvaz T."/>
            <person name="Ross M."/>
            <person name="Santibanez J."/>
            <person name="Aqrawi P."/>
            <person name="Gross S."/>
            <person name="Joshi V."/>
            <person name="Fowler G."/>
            <person name="Nazareth L."/>
            <person name="Reid J."/>
            <person name="Worley K."/>
            <person name="Petrosino J."/>
            <person name="Highlander S."/>
            <person name="Gibbs R."/>
        </authorList>
    </citation>
    <scope>NUCLEOTIDE SEQUENCE [LARGE SCALE GENOMIC DNA]</scope>
    <source>
        <strain evidence="7">DSM 15952 / CCUG 50447 / LMG 22039 / TP 1.5</strain>
    </source>
</reference>
<name>E6LGK6_ENTI1</name>
<evidence type="ECO:0000259" key="5">
    <source>
        <dbReference type="PROSITE" id="PS51000"/>
    </source>
</evidence>
<dbReference type="InterPro" id="IPR018356">
    <property type="entry name" value="Tscrpt_reg_HTH_DeoR_CS"/>
</dbReference>
<feature type="domain" description="HTH deoR-type" evidence="5">
    <location>
        <begin position="3"/>
        <end position="58"/>
    </location>
</feature>
<dbReference type="PRINTS" id="PR00037">
    <property type="entry name" value="HTHLACR"/>
</dbReference>
<dbReference type="InterPro" id="IPR036390">
    <property type="entry name" value="WH_DNA-bd_sf"/>
</dbReference>
<evidence type="ECO:0000259" key="4">
    <source>
        <dbReference type="PROSITE" id="PS50987"/>
    </source>
</evidence>
<dbReference type="STRING" id="888064.HMPREF9088_1496"/>
<accession>E6LGK6</accession>
<dbReference type="Pfam" id="PF08220">
    <property type="entry name" value="HTH_DeoR"/>
    <property type="match status" value="1"/>
</dbReference>
<sequence>MLTEERHRRILSYLTSTEIVTINDLMTPLNASESTIRRDLQTLENQGLLVRIHGGAKRIHQLAFEAEMSEKIKTYLNEKQTIAKYAASLIRPDDIIYLDAGTTTLAMIPFLPTDYRLKVVTNSVKHASLLIDRQIPTVILGGQIKLTTNAVLGTSPANQLERYRFNQSFIGINGIHLVAGYTTPDTEEGLLKRIGLKNSQHSYILADHSKFQQITFTQVGTLAEACIITDYCPADLKKKFLQKTTLKEANK</sequence>
<keyword evidence="1" id="KW-0805">Transcription regulation</keyword>